<dbReference type="InterPro" id="IPR051548">
    <property type="entry name" value="Grx-like_ET"/>
</dbReference>
<dbReference type="CDD" id="cd02976">
    <property type="entry name" value="NrdH"/>
    <property type="match status" value="1"/>
</dbReference>
<name>A0A5D4KLU4_9BACI</name>
<evidence type="ECO:0000259" key="1">
    <source>
        <dbReference type="Pfam" id="PF00462"/>
    </source>
</evidence>
<dbReference type="Gene3D" id="3.40.30.10">
    <property type="entry name" value="Glutaredoxin"/>
    <property type="match status" value="1"/>
</dbReference>
<accession>A0A5D4KLU4</accession>
<dbReference type="GO" id="GO:0045454">
    <property type="term" value="P:cell redox homeostasis"/>
    <property type="evidence" value="ECO:0007669"/>
    <property type="project" value="TreeGrafter"/>
</dbReference>
<dbReference type="EMBL" id="VTEH01000001">
    <property type="protein sequence ID" value="TYR77705.1"/>
    <property type="molecule type" value="Genomic_DNA"/>
</dbReference>
<reference evidence="2 3" key="1">
    <citation type="submission" date="2019-08" db="EMBL/GenBank/DDBJ databases">
        <title>Bacillus genomes from the desert of Cuatro Cienegas, Coahuila.</title>
        <authorList>
            <person name="Olmedo-Alvarez G."/>
        </authorList>
    </citation>
    <scope>NUCLEOTIDE SEQUENCE [LARGE SCALE GENOMIC DNA]</scope>
    <source>
        <strain evidence="2 3">CH40_1T</strain>
    </source>
</reference>
<dbReference type="PANTHER" id="PTHR34386:SF1">
    <property type="entry name" value="GLUTAREDOXIN-LIKE PROTEIN NRDH"/>
    <property type="match status" value="1"/>
</dbReference>
<dbReference type="PANTHER" id="PTHR34386">
    <property type="entry name" value="GLUTAREDOXIN"/>
    <property type="match status" value="1"/>
</dbReference>
<protein>
    <submittedName>
        <fullName evidence="2">Glutaredoxin family protein</fullName>
    </submittedName>
</protein>
<dbReference type="Proteomes" id="UP000323317">
    <property type="component" value="Unassembled WGS sequence"/>
</dbReference>
<dbReference type="RefSeq" id="WP_148945296.1">
    <property type="nucleotide sequence ID" value="NZ_JBNIKK010000002.1"/>
</dbReference>
<dbReference type="SUPFAM" id="SSF52833">
    <property type="entry name" value="Thioredoxin-like"/>
    <property type="match status" value="1"/>
</dbReference>
<dbReference type="GO" id="GO:0009055">
    <property type="term" value="F:electron transfer activity"/>
    <property type="evidence" value="ECO:0007669"/>
    <property type="project" value="TreeGrafter"/>
</dbReference>
<comment type="caution">
    <text evidence="2">The sequence shown here is derived from an EMBL/GenBank/DDBJ whole genome shotgun (WGS) entry which is preliminary data.</text>
</comment>
<evidence type="ECO:0000313" key="2">
    <source>
        <dbReference type="EMBL" id="TYR77705.1"/>
    </source>
</evidence>
<dbReference type="InterPro" id="IPR036249">
    <property type="entry name" value="Thioredoxin-like_sf"/>
</dbReference>
<gene>
    <name evidence="2" type="ORF">FZC79_02495</name>
</gene>
<dbReference type="AlphaFoldDB" id="A0A5D4KLU4"/>
<sequence>MKQRNITVYTQPDCPPCTFVKELLAHHSIPYTEKDIKKDPVFRKELLEKYKAMSTPLVLVDDEVLYSSDLAQLAELLKINKKN</sequence>
<dbReference type="PROSITE" id="PS51354">
    <property type="entry name" value="GLUTAREDOXIN_2"/>
    <property type="match status" value="1"/>
</dbReference>
<proteinExistence type="predicted"/>
<evidence type="ECO:0000313" key="3">
    <source>
        <dbReference type="Proteomes" id="UP000323317"/>
    </source>
</evidence>
<dbReference type="InterPro" id="IPR002109">
    <property type="entry name" value="Glutaredoxin"/>
</dbReference>
<feature type="domain" description="Glutaredoxin" evidence="1">
    <location>
        <begin position="6"/>
        <end position="64"/>
    </location>
</feature>
<organism evidence="2 3">
    <name type="scientific">Rossellomorea vietnamensis</name>
    <dbReference type="NCBI Taxonomy" id="218284"/>
    <lineage>
        <taxon>Bacteria</taxon>
        <taxon>Bacillati</taxon>
        <taxon>Bacillota</taxon>
        <taxon>Bacilli</taxon>
        <taxon>Bacillales</taxon>
        <taxon>Bacillaceae</taxon>
        <taxon>Rossellomorea</taxon>
    </lineage>
</organism>
<dbReference type="Pfam" id="PF00462">
    <property type="entry name" value="Glutaredoxin"/>
    <property type="match status" value="1"/>
</dbReference>